<evidence type="ECO:0000313" key="1">
    <source>
        <dbReference type="EMBL" id="KAJ7681790.1"/>
    </source>
</evidence>
<protein>
    <submittedName>
        <fullName evidence="1">Uncharacterized protein</fullName>
    </submittedName>
</protein>
<accession>A0AAD7D8C0</accession>
<proteinExistence type="predicted"/>
<evidence type="ECO:0000313" key="2">
    <source>
        <dbReference type="Proteomes" id="UP001221757"/>
    </source>
</evidence>
<name>A0AAD7D8C0_MYCRO</name>
<sequence length="107" mass="11734">MPSASAFCWETQFPEAGLNAAIFALYTQTYPTESARAEIKPPLLLTTVLAVRELFQHFAVPNSEVAARLAAMKMGAIWAEMEPHLPSSLLEGIPIRDPADTSPLLFF</sequence>
<reference evidence="1" key="1">
    <citation type="submission" date="2023-03" db="EMBL/GenBank/DDBJ databases">
        <title>Massive genome expansion in bonnet fungi (Mycena s.s.) driven by repeated elements and novel gene families across ecological guilds.</title>
        <authorList>
            <consortium name="Lawrence Berkeley National Laboratory"/>
            <person name="Harder C.B."/>
            <person name="Miyauchi S."/>
            <person name="Viragh M."/>
            <person name="Kuo A."/>
            <person name="Thoen E."/>
            <person name="Andreopoulos B."/>
            <person name="Lu D."/>
            <person name="Skrede I."/>
            <person name="Drula E."/>
            <person name="Henrissat B."/>
            <person name="Morin E."/>
            <person name="Kohler A."/>
            <person name="Barry K."/>
            <person name="LaButti K."/>
            <person name="Morin E."/>
            <person name="Salamov A."/>
            <person name="Lipzen A."/>
            <person name="Mereny Z."/>
            <person name="Hegedus B."/>
            <person name="Baldrian P."/>
            <person name="Stursova M."/>
            <person name="Weitz H."/>
            <person name="Taylor A."/>
            <person name="Grigoriev I.V."/>
            <person name="Nagy L.G."/>
            <person name="Martin F."/>
            <person name="Kauserud H."/>
        </authorList>
    </citation>
    <scope>NUCLEOTIDE SEQUENCE</scope>
    <source>
        <strain evidence="1">CBHHK067</strain>
    </source>
</reference>
<organism evidence="1 2">
    <name type="scientific">Mycena rosella</name>
    <name type="common">Pink bonnet</name>
    <name type="synonym">Agaricus rosellus</name>
    <dbReference type="NCBI Taxonomy" id="1033263"/>
    <lineage>
        <taxon>Eukaryota</taxon>
        <taxon>Fungi</taxon>
        <taxon>Dikarya</taxon>
        <taxon>Basidiomycota</taxon>
        <taxon>Agaricomycotina</taxon>
        <taxon>Agaricomycetes</taxon>
        <taxon>Agaricomycetidae</taxon>
        <taxon>Agaricales</taxon>
        <taxon>Marasmiineae</taxon>
        <taxon>Mycenaceae</taxon>
        <taxon>Mycena</taxon>
    </lineage>
</organism>
<dbReference type="AlphaFoldDB" id="A0AAD7D8C0"/>
<dbReference type="EMBL" id="JARKIE010000114">
    <property type="protein sequence ID" value="KAJ7681790.1"/>
    <property type="molecule type" value="Genomic_DNA"/>
</dbReference>
<comment type="caution">
    <text evidence="1">The sequence shown here is derived from an EMBL/GenBank/DDBJ whole genome shotgun (WGS) entry which is preliminary data.</text>
</comment>
<dbReference type="Proteomes" id="UP001221757">
    <property type="component" value="Unassembled WGS sequence"/>
</dbReference>
<gene>
    <name evidence="1" type="ORF">B0H17DRAFT_1181919</name>
</gene>
<keyword evidence="2" id="KW-1185">Reference proteome</keyword>